<dbReference type="RefSeq" id="WP_044639280.1">
    <property type="nucleotide sequence ID" value="NZ_CP007202.1"/>
</dbReference>
<protein>
    <submittedName>
        <fullName evidence="1">Uncharacterized protein</fullName>
    </submittedName>
</protein>
<dbReference type="Pfam" id="PF21857">
    <property type="entry name" value="DUF6913"/>
    <property type="match status" value="1"/>
</dbReference>
<reference evidence="1 2" key="1">
    <citation type="submission" date="2014-02" db="EMBL/GenBank/DDBJ databases">
        <authorList>
            <person name="Young C.-C."/>
            <person name="Hameed A."/>
            <person name="Huang H.-C."/>
            <person name="Shahina M."/>
        </authorList>
    </citation>
    <scope>NUCLEOTIDE SEQUENCE [LARGE SCALE GENOMIC DNA]</scope>
    <source>
        <strain evidence="1 2">CC-SAMT-1</strain>
    </source>
</reference>
<gene>
    <name evidence="1" type="ORF">AW14_13855</name>
</gene>
<dbReference type="STRING" id="1454006.AW14_13855"/>
<dbReference type="OrthoDB" id="1430532at2"/>
<name>A0A0C5WNR8_9FLAO</name>
<evidence type="ECO:0000313" key="1">
    <source>
        <dbReference type="EMBL" id="AJR04560.1"/>
    </source>
</evidence>
<sequence length="172" mass="19995">MILKSFKVKSNKKYLNKLLSKRQLLANNNKIESLAVVVNLDEIEKFDVFYDLGNLLKIQPNKLKVIGFSTKKNQTNSNVFNLKDFGWKATIKNIELHTFLETDFDALISYYSSNLLELKLLTAKSKAKFKIGILPDDNRLNDLIIKTKINEFNVFKDEVFKYLTILNKIKNE</sequence>
<organism evidence="1 2">
    <name type="scientific">Siansivirga zeaxanthinifaciens CC-SAMT-1</name>
    <dbReference type="NCBI Taxonomy" id="1454006"/>
    <lineage>
        <taxon>Bacteria</taxon>
        <taxon>Pseudomonadati</taxon>
        <taxon>Bacteroidota</taxon>
        <taxon>Flavobacteriia</taxon>
        <taxon>Flavobacteriales</taxon>
        <taxon>Flavobacteriaceae</taxon>
        <taxon>Siansivirga</taxon>
    </lineage>
</organism>
<evidence type="ECO:0000313" key="2">
    <source>
        <dbReference type="Proteomes" id="UP000032229"/>
    </source>
</evidence>
<dbReference type="EMBL" id="CP007202">
    <property type="protein sequence ID" value="AJR04560.1"/>
    <property type="molecule type" value="Genomic_DNA"/>
</dbReference>
<dbReference type="Proteomes" id="UP000032229">
    <property type="component" value="Chromosome"/>
</dbReference>
<dbReference type="KEGG" id="sze:AW14_13855"/>
<dbReference type="AlphaFoldDB" id="A0A0C5WNR8"/>
<proteinExistence type="predicted"/>
<keyword evidence="2" id="KW-1185">Reference proteome</keyword>
<dbReference type="InterPro" id="IPR054207">
    <property type="entry name" value="DUF6913"/>
</dbReference>
<accession>A0A0C5WNR8</accession>
<dbReference type="HOGENOM" id="CLU_129255_0_0_10"/>